<comment type="caution">
    <text evidence="1">The sequence shown here is derived from an EMBL/GenBank/DDBJ whole genome shotgun (WGS) entry which is preliminary data.</text>
</comment>
<evidence type="ECO:0000313" key="1">
    <source>
        <dbReference type="EMBL" id="KAJ8419294.1"/>
    </source>
</evidence>
<name>A0A9Q1GH59_9CARY</name>
<evidence type="ECO:0008006" key="3">
    <source>
        <dbReference type="Google" id="ProtNLM"/>
    </source>
</evidence>
<dbReference type="AlphaFoldDB" id="A0A9Q1GH59"/>
<evidence type="ECO:0000313" key="2">
    <source>
        <dbReference type="Proteomes" id="UP001153076"/>
    </source>
</evidence>
<keyword evidence="2" id="KW-1185">Reference proteome</keyword>
<gene>
    <name evidence="1" type="ORF">Cgig2_026468</name>
</gene>
<protein>
    <recommendedName>
        <fullName evidence="3">Reverse transcriptase zinc-binding domain-containing protein</fullName>
    </recommendedName>
</protein>
<dbReference type="Proteomes" id="UP001153076">
    <property type="component" value="Unassembled WGS sequence"/>
</dbReference>
<sequence>MTQITEMLRRLRGPFRQLDKDKFTDIHEQQKIAKRKLEESKVIWLNQGDQCNRIFMVKIKQRQLQAYVYSILDEDGTKVEGFNNWDYAPKHDTCWYLEKLCKVKEEFKLGCRTANRWEWGGKVYGNYNMQAGYKWYMNSMEKPKWAKVVWSKLSLPRHSFFAWFET</sequence>
<organism evidence="1 2">
    <name type="scientific">Carnegiea gigantea</name>
    <dbReference type="NCBI Taxonomy" id="171969"/>
    <lineage>
        <taxon>Eukaryota</taxon>
        <taxon>Viridiplantae</taxon>
        <taxon>Streptophyta</taxon>
        <taxon>Embryophyta</taxon>
        <taxon>Tracheophyta</taxon>
        <taxon>Spermatophyta</taxon>
        <taxon>Magnoliopsida</taxon>
        <taxon>eudicotyledons</taxon>
        <taxon>Gunneridae</taxon>
        <taxon>Pentapetalae</taxon>
        <taxon>Caryophyllales</taxon>
        <taxon>Cactineae</taxon>
        <taxon>Cactaceae</taxon>
        <taxon>Cactoideae</taxon>
        <taxon>Echinocereeae</taxon>
        <taxon>Carnegiea</taxon>
    </lineage>
</organism>
<accession>A0A9Q1GH59</accession>
<dbReference type="EMBL" id="JAKOGI010005551">
    <property type="protein sequence ID" value="KAJ8419294.1"/>
    <property type="molecule type" value="Genomic_DNA"/>
</dbReference>
<dbReference type="OrthoDB" id="1935089at2759"/>
<reference evidence="1" key="1">
    <citation type="submission" date="2022-04" db="EMBL/GenBank/DDBJ databases">
        <title>Carnegiea gigantea Genome sequencing and assembly v2.</title>
        <authorList>
            <person name="Copetti D."/>
            <person name="Sanderson M.J."/>
            <person name="Burquez A."/>
            <person name="Wojciechowski M.F."/>
        </authorList>
    </citation>
    <scope>NUCLEOTIDE SEQUENCE</scope>
    <source>
        <strain evidence="1">SGP5-SGP5p</strain>
        <tissue evidence="1">Aerial part</tissue>
    </source>
</reference>
<proteinExistence type="predicted"/>